<evidence type="ECO:0000313" key="4">
    <source>
        <dbReference type="Proteomes" id="UP000315439"/>
    </source>
</evidence>
<dbReference type="RefSeq" id="WP_142894579.1">
    <property type="nucleotide sequence ID" value="NZ_ML660165.1"/>
</dbReference>
<evidence type="ECO:0000259" key="2">
    <source>
        <dbReference type="Pfam" id="PF12158"/>
    </source>
</evidence>
<feature type="transmembrane region" description="Helical" evidence="1">
    <location>
        <begin position="91"/>
        <end position="120"/>
    </location>
</feature>
<evidence type="ECO:0000313" key="3">
    <source>
        <dbReference type="EMBL" id="TQV87012.1"/>
    </source>
</evidence>
<gene>
    <name evidence="3" type="ORF">FLL46_14490</name>
</gene>
<keyword evidence="1" id="KW-0812">Transmembrane</keyword>
<dbReference type="AlphaFoldDB" id="A0A545UC20"/>
<sequence length="125" mass="13805">MLVLVYFLTLKTQAFLDNAYVTKGEVIELIESSSSDSNAVAPLVTFLNDKGQYTEFVSSHASYPPAYEVGELVDVYYLPEKPDSAKVGDFFSIWGLHLIFGILGCVFFSVGVLFILVGYVNSKKT</sequence>
<dbReference type="OrthoDB" id="2242169at2"/>
<dbReference type="EMBL" id="VIKS01000009">
    <property type="protein sequence ID" value="TQV87012.1"/>
    <property type="molecule type" value="Genomic_DNA"/>
</dbReference>
<name>A0A545UC20_9GAMM</name>
<protein>
    <submittedName>
        <fullName evidence="3">DUF3592 domain-containing protein</fullName>
    </submittedName>
</protein>
<keyword evidence="1" id="KW-0472">Membrane</keyword>
<reference evidence="3 4" key="1">
    <citation type="submission" date="2019-07" db="EMBL/GenBank/DDBJ databases">
        <title>Draft genome for Aliikangiella sp. M105.</title>
        <authorList>
            <person name="Wang G."/>
        </authorList>
    </citation>
    <scope>NUCLEOTIDE SEQUENCE [LARGE SCALE GENOMIC DNA]</scope>
    <source>
        <strain evidence="3 4">M105</strain>
    </source>
</reference>
<feature type="domain" description="DUF3592" evidence="2">
    <location>
        <begin position="22"/>
        <end position="89"/>
    </location>
</feature>
<evidence type="ECO:0000256" key="1">
    <source>
        <dbReference type="SAM" id="Phobius"/>
    </source>
</evidence>
<dbReference type="Pfam" id="PF12158">
    <property type="entry name" value="DUF3592"/>
    <property type="match status" value="1"/>
</dbReference>
<accession>A0A545UC20</accession>
<proteinExistence type="predicted"/>
<dbReference type="Proteomes" id="UP000315439">
    <property type="component" value="Unassembled WGS sequence"/>
</dbReference>
<organism evidence="3 4">
    <name type="scientific">Aliikangiella coralliicola</name>
    <dbReference type="NCBI Taxonomy" id="2592383"/>
    <lineage>
        <taxon>Bacteria</taxon>
        <taxon>Pseudomonadati</taxon>
        <taxon>Pseudomonadota</taxon>
        <taxon>Gammaproteobacteria</taxon>
        <taxon>Oceanospirillales</taxon>
        <taxon>Pleioneaceae</taxon>
        <taxon>Aliikangiella</taxon>
    </lineage>
</organism>
<comment type="caution">
    <text evidence="3">The sequence shown here is derived from an EMBL/GenBank/DDBJ whole genome shotgun (WGS) entry which is preliminary data.</text>
</comment>
<keyword evidence="4" id="KW-1185">Reference proteome</keyword>
<dbReference type="InterPro" id="IPR021994">
    <property type="entry name" value="DUF3592"/>
</dbReference>
<keyword evidence="1" id="KW-1133">Transmembrane helix</keyword>